<evidence type="ECO:0000256" key="8">
    <source>
        <dbReference type="ARBA" id="ARBA00022827"/>
    </source>
</evidence>
<dbReference type="EMBL" id="FOQK01000008">
    <property type="protein sequence ID" value="SFH91943.1"/>
    <property type="molecule type" value="Genomic_DNA"/>
</dbReference>
<comment type="cofactor">
    <cofactor evidence="1 12">
        <name>FAD</name>
        <dbReference type="ChEBI" id="CHEBI:57692"/>
    </cofactor>
</comment>
<dbReference type="GO" id="GO:0005829">
    <property type="term" value="C:cytosol"/>
    <property type="evidence" value="ECO:0007669"/>
    <property type="project" value="TreeGrafter"/>
</dbReference>
<dbReference type="SUPFAM" id="SSF51905">
    <property type="entry name" value="FAD/NAD(P)-binding domain"/>
    <property type="match status" value="1"/>
</dbReference>
<dbReference type="NCBIfam" id="TIGR00136">
    <property type="entry name" value="mnmG_gidA"/>
    <property type="match status" value="1"/>
</dbReference>
<dbReference type="FunFam" id="1.10.10.1800:FF:000001">
    <property type="entry name" value="tRNA uridine 5-carboxymethylaminomethyl modification enzyme MnmG"/>
    <property type="match status" value="1"/>
</dbReference>
<evidence type="ECO:0000313" key="15">
    <source>
        <dbReference type="Proteomes" id="UP000183639"/>
    </source>
</evidence>
<dbReference type="PROSITE" id="PS01281">
    <property type="entry name" value="GIDA_2"/>
    <property type="match status" value="1"/>
</dbReference>
<dbReference type="FunFam" id="1.10.150.570:FF:000001">
    <property type="entry name" value="tRNA uridine 5-carboxymethylaminomethyl modification enzyme MnmG"/>
    <property type="match status" value="1"/>
</dbReference>
<dbReference type="PRINTS" id="PR00368">
    <property type="entry name" value="FADPNR"/>
</dbReference>
<keyword evidence="8 12" id="KW-0274">FAD</keyword>
<keyword evidence="7 12" id="KW-0819">tRNA processing</keyword>
<evidence type="ECO:0000256" key="11">
    <source>
        <dbReference type="ARBA" id="ARBA00031800"/>
    </source>
</evidence>
<evidence type="ECO:0000256" key="9">
    <source>
        <dbReference type="ARBA" id="ARBA00023027"/>
    </source>
</evidence>
<feature type="domain" description="tRNA uridine 5-carboxymethylaminomethyl modification enzyme C-terminal subdomain" evidence="13">
    <location>
        <begin position="547"/>
        <end position="618"/>
    </location>
</feature>
<dbReference type="GO" id="GO:0002098">
    <property type="term" value="P:tRNA wobble uridine modification"/>
    <property type="evidence" value="ECO:0007669"/>
    <property type="project" value="InterPro"/>
</dbReference>
<sequence>MDKNIFTAGSYDVIVVGAGHAGVEAALAAARIGCKTLLATLSMDNIAMMPCNPSVGGPAKGHLVRELDALGGEMGVNADKTCIQFRMLNTGKGPAVHALRAQADKKLYQYTMKETCEQTENLDVKQILIDRLLVEDGKVTGVQVETGEIYEGKAVIMATGTYLRGRIIIGEHTYTGGPNGQRAAMKFSDSLQAAGVRLMRFKTGTPARVDARTLDYSKMEIQPGDEECRNFSFMSDVTTREQTPCWLTYTNAKTHKILRDNMHRAPMANGIIEGIGPRYCPSIETKILRFPDKERHQLFLEPEGLHTNEVYVQGMSTSMPMDVQLEFLHTIPGLEHARVMRAGYAIEYDCIDPTQLKPTLEFKAIQGFFSAGQANGTSGYEEAAAQGIIAGINAAMFIKGEEPLVLKRSDAYIGVLIDDLVTKGTNEPYRIMTSRAEYRLLLRQDNADARLTPLGRRVGLVQDDRWERFTRKQAAIKDAMEYLRQHSINPTQEIKDKLAAADIEPIRNATSFYELLRRPDVGYAKLQQVFDLPELADEVRQQVEISITYEGYIKKQLEQVEHMEKLEEKLLPEDIDYAQVPSLRDEGREKLAQIRPRSVGQASRISGVSPADISVLLVWLEQQRRMGR</sequence>
<dbReference type="GO" id="GO:0030488">
    <property type="term" value="P:tRNA methylation"/>
    <property type="evidence" value="ECO:0007669"/>
    <property type="project" value="TreeGrafter"/>
</dbReference>
<comment type="similarity">
    <text evidence="3 12">Belongs to the MnmG family.</text>
</comment>
<dbReference type="Pfam" id="PF21680">
    <property type="entry name" value="GIDA_C_1st"/>
    <property type="match status" value="1"/>
</dbReference>
<feature type="binding site" evidence="12">
    <location>
        <begin position="17"/>
        <end position="22"/>
    </location>
    <ligand>
        <name>FAD</name>
        <dbReference type="ChEBI" id="CHEBI:57692"/>
    </ligand>
</feature>
<evidence type="ECO:0000313" key="14">
    <source>
        <dbReference type="EMBL" id="SFH91943.1"/>
    </source>
</evidence>
<dbReference type="Proteomes" id="UP000183639">
    <property type="component" value="Unassembled WGS sequence"/>
</dbReference>
<dbReference type="Gene3D" id="1.10.10.1800">
    <property type="entry name" value="tRNA uridine 5-carboxymethylaminomethyl modification enzyme MnmG/GidA"/>
    <property type="match status" value="1"/>
</dbReference>
<evidence type="ECO:0000256" key="10">
    <source>
        <dbReference type="ARBA" id="ARBA00025948"/>
    </source>
</evidence>
<dbReference type="InterPro" id="IPR049312">
    <property type="entry name" value="GIDA_C_N"/>
</dbReference>
<proteinExistence type="inferred from homology"/>
<gene>
    <name evidence="12" type="primary">mnmG</name>
    <name evidence="12" type="synonym">gidA</name>
    <name evidence="14" type="ORF">SAMN04487861_10868</name>
</gene>
<dbReference type="Pfam" id="PF01134">
    <property type="entry name" value="GIDA"/>
    <property type="match status" value="1"/>
</dbReference>
<accession>A0A1I3DZ67</accession>
<dbReference type="InterPro" id="IPR004416">
    <property type="entry name" value="MnmG"/>
</dbReference>
<dbReference type="InterPro" id="IPR044920">
    <property type="entry name" value="MnmG_C_subdom_sf"/>
</dbReference>
<evidence type="ECO:0000256" key="7">
    <source>
        <dbReference type="ARBA" id="ARBA00022694"/>
    </source>
</evidence>
<feature type="binding site" evidence="12">
    <location>
        <begin position="276"/>
        <end position="290"/>
    </location>
    <ligand>
        <name>NAD(+)</name>
        <dbReference type="ChEBI" id="CHEBI:57540"/>
    </ligand>
</feature>
<keyword evidence="6 12" id="KW-0285">Flavoprotein</keyword>
<keyword evidence="9 12" id="KW-0520">NAD</keyword>
<dbReference type="PANTHER" id="PTHR11806:SF0">
    <property type="entry name" value="PROTEIN MTO1 HOMOLOG, MITOCHONDRIAL"/>
    <property type="match status" value="1"/>
</dbReference>
<reference evidence="14 15" key="1">
    <citation type="submission" date="2016-10" db="EMBL/GenBank/DDBJ databases">
        <authorList>
            <person name="de Groot N.N."/>
        </authorList>
    </citation>
    <scope>NUCLEOTIDE SEQUENCE [LARGE SCALE GENOMIC DNA]</scope>
    <source>
        <strain evidence="14 15">Z108</strain>
    </source>
</reference>
<evidence type="ECO:0000256" key="4">
    <source>
        <dbReference type="ARBA" id="ARBA00020461"/>
    </source>
</evidence>
<evidence type="ECO:0000259" key="13">
    <source>
        <dbReference type="SMART" id="SM01228"/>
    </source>
</evidence>
<dbReference type="InterPro" id="IPR036188">
    <property type="entry name" value="FAD/NAD-bd_sf"/>
</dbReference>
<comment type="subcellular location">
    <subcellularLocation>
        <location evidence="12">Cytoplasm</location>
    </subcellularLocation>
</comment>
<dbReference type="Pfam" id="PF13932">
    <property type="entry name" value="SAM_GIDA_C"/>
    <property type="match status" value="1"/>
</dbReference>
<dbReference type="FunFam" id="3.50.50.60:FF:000002">
    <property type="entry name" value="tRNA uridine 5-carboxymethylaminomethyl modification enzyme MnmG"/>
    <property type="match status" value="1"/>
</dbReference>
<evidence type="ECO:0000256" key="1">
    <source>
        <dbReference type="ARBA" id="ARBA00001974"/>
    </source>
</evidence>
<dbReference type="PANTHER" id="PTHR11806">
    <property type="entry name" value="GLUCOSE INHIBITED DIVISION PROTEIN A"/>
    <property type="match status" value="1"/>
</dbReference>
<comment type="caution">
    <text evidence="12">Lacks conserved residue(s) required for the propagation of feature annotation.</text>
</comment>
<evidence type="ECO:0000256" key="5">
    <source>
        <dbReference type="ARBA" id="ARBA00022490"/>
    </source>
</evidence>
<organism evidence="14 15">
    <name type="scientific">Selenomonas ruminantium</name>
    <dbReference type="NCBI Taxonomy" id="971"/>
    <lineage>
        <taxon>Bacteria</taxon>
        <taxon>Bacillati</taxon>
        <taxon>Bacillota</taxon>
        <taxon>Negativicutes</taxon>
        <taxon>Selenomonadales</taxon>
        <taxon>Selenomonadaceae</taxon>
        <taxon>Selenomonas</taxon>
    </lineage>
</organism>
<evidence type="ECO:0000256" key="3">
    <source>
        <dbReference type="ARBA" id="ARBA00007653"/>
    </source>
</evidence>
<dbReference type="AlphaFoldDB" id="A0A1I3DZ67"/>
<comment type="function">
    <text evidence="2 12">NAD-binding protein involved in the addition of a carboxymethylaminomethyl (cmnm) group at the wobble position (U34) of certain tRNAs, forming tRNA-cmnm(5)s(2)U34.</text>
</comment>
<dbReference type="GO" id="GO:0050660">
    <property type="term" value="F:flavin adenine dinucleotide binding"/>
    <property type="evidence" value="ECO:0007669"/>
    <property type="project" value="UniProtKB-UniRule"/>
</dbReference>
<keyword evidence="5 12" id="KW-0963">Cytoplasm</keyword>
<dbReference type="PROSITE" id="PS01280">
    <property type="entry name" value="GIDA_1"/>
    <property type="match status" value="1"/>
</dbReference>
<dbReference type="HAMAP" id="MF_00129">
    <property type="entry name" value="MnmG_GidA"/>
    <property type="match status" value="1"/>
</dbReference>
<dbReference type="Gene3D" id="3.50.50.60">
    <property type="entry name" value="FAD/NAD(P)-binding domain"/>
    <property type="match status" value="2"/>
</dbReference>
<evidence type="ECO:0000256" key="2">
    <source>
        <dbReference type="ARBA" id="ARBA00003717"/>
    </source>
</evidence>
<protein>
    <recommendedName>
        <fullName evidence="4 12">tRNA uridine 5-carboxymethylaminomethyl modification enzyme MnmG</fullName>
    </recommendedName>
    <alternativeName>
        <fullName evidence="11 12">Glucose-inhibited division protein A</fullName>
    </alternativeName>
</protein>
<name>A0A1I3DZ67_SELRU</name>
<dbReference type="InterPro" id="IPR002218">
    <property type="entry name" value="MnmG-rel"/>
</dbReference>
<evidence type="ECO:0000256" key="6">
    <source>
        <dbReference type="ARBA" id="ARBA00022630"/>
    </source>
</evidence>
<dbReference type="InterPro" id="IPR020595">
    <property type="entry name" value="MnmG-rel_CS"/>
</dbReference>
<dbReference type="SMART" id="SM01228">
    <property type="entry name" value="GIDA_assoc_3"/>
    <property type="match status" value="1"/>
</dbReference>
<dbReference type="InterPro" id="IPR047001">
    <property type="entry name" value="MnmG_C_subdom"/>
</dbReference>
<dbReference type="InterPro" id="IPR040131">
    <property type="entry name" value="MnmG_N"/>
</dbReference>
<dbReference type="Gene3D" id="1.10.150.570">
    <property type="entry name" value="GidA associated domain, C-terminal subdomain"/>
    <property type="match status" value="1"/>
</dbReference>
<evidence type="ECO:0000256" key="12">
    <source>
        <dbReference type="HAMAP-Rule" id="MF_00129"/>
    </source>
</evidence>
<dbReference type="PRINTS" id="PR00411">
    <property type="entry name" value="PNDRDTASEI"/>
</dbReference>
<comment type="subunit">
    <text evidence="10 12">Homodimer. Heterotetramer of two MnmE and two MnmG subunits.</text>
</comment>
<dbReference type="InterPro" id="IPR026904">
    <property type="entry name" value="MnmG_C"/>
</dbReference>